<sequence length="161" mass="18238">MKKKTPTVFIVGTNHTIRMLFDGRGIAVVQKIKDASFIQFTGGGDISPQFYDQARHEKTYSQEKRDFVEATLARLLFKDKIPMAGICRGGQLLNVLCGGDMWQDVDGHKTTHRVYAKDTKKIFRVSSVHHQLMIPTKKNSKTLLVANETTWTAFPASLYFD</sequence>
<dbReference type="Gene3D" id="3.40.50.880">
    <property type="match status" value="1"/>
</dbReference>
<proteinExistence type="predicted"/>
<organism evidence="1">
    <name type="scientific">marine sediment metagenome</name>
    <dbReference type="NCBI Taxonomy" id="412755"/>
    <lineage>
        <taxon>unclassified sequences</taxon>
        <taxon>metagenomes</taxon>
        <taxon>ecological metagenomes</taxon>
    </lineage>
</organism>
<dbReference type="GO" id="GO:0005829">
    <property type="term" value="C:cytosol"/>
    <property type="evidence" value="ECO:0007669"/>
    <property type="project" value="TreeGrafter"/>
</dbReference>
<dbReference type="Pfam" id="PF07722">
    <property type="entry name" value="Peptidase_C26"/>
    <property type="match status" value="1"/>
</dbReference>
<accession>A0A0F8ZUM9</accession>
<evidence type="ECO:0000313" key="1">
    <source>
        <dbReference type="EMBL" id="KKK97532.1"/>
    </source>
</evidence>
<dbReference type="EMBL" id="LAZR01046008">
    <property type="protein sequence ID" value="KKK97532.1"/>
    <property type="molecule type" value="Genomic_DNA"/>
</dbReference>
<dbReference type="PANTHER" id="PTHR43235">
    <property type="entry name" value="GLUTAMINE AMIDOTRANSFERASE PB2B2.05-RELATED"/>
    <property type="match status" value="1"/>
</dbReference>
<dbReference type="InterPro" id="IPR044668">
    <property type="entry name" value="PuuD-like"/>
</dbReference>
<dbReference type="AlphaFoldDB" id="A0A0F8ZUM9"/>
<dbReference type="InterPro" id="IPR029062">
    <property type="entry name" value="Class_I_gatase-like"/>
</dbReference>
<dbReference type="PANTHER" id="PTHR43235:SF1">
    <property type="entry name" value="GLUTAMINE AMIDOTRANSFERASE PB2B2.05-RELATED"/>
    <property type="match status" value="1"/>
</dbReference>
<dbReference type="GO" id="GO:0016811">
    <property type="term" value="F:hydrolase activity, acting on carbon-nitrogen (but not peptide) bonds, in linear amides"/>
    <property type="evidence" value="ECO:0007669"/>
    <property type="project" value="InterPro"/>
</dbReference>
<dbReference type="SUPFAM" id="SSF52317">
    <property type="entry name" value="Class I glutamine amidotransferase-like"/>
    <property type="match status" value="1"/>
</dbReference>
<gene>
    <name evidence="1" type="ORF">LCGC14_2651800</name>
</gene>
<protein>
    <recommendedName>
        <fullName evidence="2">Glutamine amidotransferase domain-containing protein</fullName>
    </recommendedName>
</protein>
<reference evidence="1" key="1">
    <citation type="journal article" date="2015" name="Nature">
        <title>Complex archaea that bridge the gap between prokaryotes and eukaryotes.</title>
        <authorList>
            <person name="Spang A."/>
            <person name="Saw J.H."/>
            <person name="Jorgensen S.L."/>
            <person name="Zaremba-Niedzwiedzka K."/>
            <person name="Martijn J."/>
            <person name="Lind A.E."/>
            <person name="van Eijk R."/>
            <person name="Schleper C."/>
            <person name="Guy L."/>
            <person name="Ettema T.J."/>
        </authorList>
    </citation>
    <scope>NUCLEOTIDE SEQUENCE</scope>
</reference>
<comment type="caution">
    <text evidence="1">The sequence shown here is derived from an EMBL/GenBank/DDBJ whole genome shotgun (WGS) entry which is preliminary data.</text>
</comment>
<dbReference type="InterPro" id="IPR011697">
    <property type="entry name" value="Peptidase_C26"/>
</dbReference>
<name>A0A0F8ZUM9_9ZZZZ</name>
<feature type="non-terminal residue" evidence="1">
    <location>
        <position position="161"/>
    </location>
</feature>
<evidence type="ECO:0008006" key="2">
    <source>
        <dbReference type="Google" id="ProtNLM"/>
    </source>
</evidence>